<gene>
    <name evidence="1" type="ORF">DFR50_105173</name>
</gene>
<evidence type="ECO:0000313" key="2">
    <source>
        <dbReference type="Proteomes" id="UP000253529"/>
    </source>
</evidence>
<reference evidence="1 2" key="1">
    <citation type="submission" date="2018-06" db="EMBL/GenBank/DDBJ databases">
        <title>Genomic Encyclopedia of Type Strains, Phase IV (KMG-IV): sequencing the most valuable type-strain genomes for metagenomic binning, comparative biology and taxonomic classification.</title>
        <authorList>
            <person name="Goeker M."/>
        </authorList>
    </citation>
    <scope>NUCLEOTIDE SEQUENCE [LARGE SCALE GENOMIC DNA]</scope>
    <source>
        <strain evidence="1 2">DSM 24875</strain>
    </source>
</reference>
<keyword evidence="2" id="KW-1185">Reference proteome</keyword>
<proteinExistence type="predicted"/>
<dbReference type="RefSeq" id="WP_170153073.1">
    <property type="nucleotide sequence ID" value="NZ_QNRK01000005.1"/>
</dbReference>
<accession>A0A366FR55</accession>
<protein>
    <submittedName>
        <fullName evidence="1">Uncharacterized protein</fullName>
    </submittedName>
</protein>
<dbReference type="EMBL" id="QNRK01000005">
    <property type="protein sequence ID" value="RBP16530.1"/>
    <property type="molecule type" value="Genomic_DNA"/>
</dbReference>
<name>A0A366FR55_9HYPH</name>
<dbReference type="AlphaFoldDB" id="A0A366FR55"/>
<sequence length="53" mass="5374">MTRIAVFAVVSAGLAAIIDGSVADPASWAIVLAGVAGSEYLSRRSKTPIGIED</sequence>
<comment type="caution">
    <text evidence="1">The sequence shown here is derived from an EMBL/GenBank/DDBJ whole genome shotgun (WGS) entry which is preliminary data.</text>
</comment>
<organism evidence="1 2">
    <name type="scientific">Roseiarcus fermentans</name>
    <dbReference type="NCBI Taxonomy" id="1473586"/>
    <lineage>
        <taxon>Bacteria</taxon>
        <taxon>Pseudomonadati</taxon>
        <taxon>Pseudomonadota</taxon>
        <taxon>Alphaproteobacteria</taxon>
        <taxon>Hyphomicrobiales</taxon>
        <taxon>Roseiarcaceae</taxon>
        <taxon>Roseiarcus</taxon>
    </lineage>
</organism>
<dbReference type="Proteomes" id="UP000253529">
    <property type="component" value="Unassembled WGS sequence"/>
</dbReference>
<evidence type="ECO:0000313" key="1">
    <source>
        <dbReference type="EMBL" id="RBP16530.1"/>
    </source>
</evidence>